<keyword evidence="3" id="KW-0479">Metal-binding</keyword>
<evidence type="ECO:0000256" key="2">
    <source>
        <dbReference type="ARBA" id="ARBA00007825"/>
    </source>
</evidence>
<dbReference type="InterPro" id="IPR050770">
    <property type="entry name" value="Intradiol_RC_Dioxygenase"/>
</dbReference>
<proteinExistence type="inferred from homology"/>
<dbReference type="RefSeq" id="WP_169384655.1">
    <property type="nucleotide sequence ID" value="NZ_JAAXLA010000077.1"/>
</dbReference>
<dbReference type="InterPro" id="IPR015889">
    <property type="entry name" value="Intradiol_dOase_core"/>
</dbReference>
<keyword evidence="9" id="KW-1185">Reference proteome</keyword>
<dbReference type="EMBL" id="JAAXLA010000077">
    <property type="protein sequence ID" value="NMI01192.1"/>
    <property type="molecule type" value="Genomic_DNA"/>
</dbReference>
<sequence length="300" mass="32596">MSVDPDQETKELTAREQAVTDEAVASFDASASVRYREVMQSLVRHLHSFAREVRLTQAEWEQGIEFLTRTGHITTDKRQEFILLSDVLGLSMLTVGINAPASAGATESTVFGPFFVEGAPEVPLGGDIARGAKGTPCYVAGTVRSTDGTPVPGARIEVWEADEDGFYDVQYEGDRSAGRGWLRAGDEGEYRFWSVQPSPYPVPQDGPVGELLTAAGRGAMRPAHLHFKVDAPGYRTLITHIFVAGDPYLDRDVVFGVKDSLVVDVVTEPPGTAPDGSQQDGPWARVTFDIVLATQQKENE</sequence>
<keyword evidence="6" id="KW-0408">Iron</keyword>
<name>A0ABX1SLB5_9PSEU</name>
<evidence type="ECO:0000256" key="5">
    <source>
        <dbReference type="ARBA" id="ARBA00023002"/>
    </source>
</evidence>
<comment type="caution">
    <text evidence="8">The sequence shown here is derived from an EMBL/GenBank/DDBJ whole genome shotgun (WGS) entry which is preliminary data.</text>
</comment>
<comment type="cofactor">
    <cofactor evidence="1">
        <name>Fe(3+)</name>
        <dbReference type="ChEBI" id="CHEBI:29034"/>
    </cofactor>
</comment>
<feature type="domain" description="Intradiol ring-cleavage dioxygenases" evidence="7">
    <location>
        <begin position="139"/>
        <end position="167"/>
    </location>
</feature>
<evidence type="ECO:0000313" key="8">
    <source>
        <dbReference type="EMBL" id="NMI01192.1"/>
    </source>
</evidence>
<dbReference type="InterPro" id="IPR000627">
    <property type="entry name" value="Intradiol_dOase_C"/>
</dbReference>
<evidence type="ECO:0000256" key="1">
    <source>
        <dbReference type="ARBA" id="ARBA00001965"/>
    </source>
</evidence>
<dbReference type="Gene3D" id="2.60.130.10">
    <property type="entry name" value="Aromatic compound dioxygenase"/>
    <property type="match status" value="1"/>
</dbReference>
<gene>
    <name evidence="8" type="ORF">HF526_28410</name>
</gene>
<evidence type="ECO:0000259" key="7">
    <source>
        <dbReference type="PROSITE" id="PS00083"/>
    </source>
</evidence>
<comment type="similarity">
    <text evidence="2">Belongs to the intradiol ring-cleavage dioxygenase family.</text>
</comment>
<dbReference type="Pfam" id="PF04444">
    <property type="entry name" value="Dioxygenase_N"/>
    <property type="match status" value="1"/>
</dbReference>
<evidence type="ECO:0000256" key="4">
    <source>
        <dbReference type="ARBA" id="ARBA00022964"/>
    </source>
</evidence>
<accession>A0ABX1SLB5</accession>
<dbReference type="InterPro" id="IPR039390">
    <property type="entry name" value="1_2-HQD/HQD"/>
</dbReference>
<dbReference type="CDD" id="cd03461">
    <property type="entry name" value="1_2-HQD"/>
    <property type="match status" value="1"/>
</dbReference>
<dbReference type="InterPro" id="IPR007535">
    <property type="entry name" value="Catechol_dOase_N"/>
</dbReference>
<reference evidence="8 9" key="1">
    <citation type="submission" date="2020-04" db="EMBL/GenBank/DDBJ databases">
        <authorList>
            <person name="Klaysubun C."/>
            <person name="Duangmal K."/>
            <person name="Lipun K."/>
        </authorList>
    </citation>
    <scope>NUCLEOTIDE SEQUENCE [LARGE SCALE GENOMIC DNA]</scope>
    <source>
        <strain evidence="8 9">K10HN5</strain>
    </source>
</reference>
<organism evidence="8 9">
    <name type="scientific">Pseudonocardia acidicola</name>
    <dbReference type="NCBI Taxonomy" id="2724939"/>
    <lineage>
        <taxon>Bacteria</taxon>
        <taxon>Bacillati</taxon>
        <taxon>Actinomycetota</taxon>
        <taxon>Actinomycetes</taxon>
        <taxon>Pseudonocardiales</taxon>
        <taxon>Pseudonocardiaceae</taxon>
        <taxon>Pseudonocardia</taxon>
    </lineage>
</organism>
<evidence type="ECO:0000256" key="6">
    <source>
        <dbReference type="ARBA" id="ARBA00023004"/>
    </source>
</evidence>
<protein>
    <submittedName>
        <fullName evidence="8">Intradiol ring-cleavage dioxygenase</fullName>
    </submittedName>
</protein>
<dbReference type="SUPFAM" id="SSF49482">
    <property type="entry name" value="Aromatic compound dioxygenase"/>
    <property type="match status" value="1"/>
</dbReference>
<evidence type="ECO:0000256" key="3">
    <source>
        <dbReference type="ARBA" id="ARBA00022723"/>
    </source>
</evidence>
<dbReference type="PROSITE" id="PS00083">
    <property type="entry name" value="INTRADIOL_DIOXYGENAS"/>
    <property type="match status" value="1"/>
</dbReference>
<keyword evidence="4 8" id="KW-0223">Dioxygenase</keyword>
<dbReference type="GO" id="GO:0051213">
    <property type="term" value="F:dioxygenase activity"/>
    <property type="evidence" value="ECO:0007669"/>
    <property type="project" value="UniProtKB-KW"/>
</dbReference>
<dbReference type="Proteomes" id="UP000820669">
    <property type="component" value="Unassembled WGS sequence"/>
</dbReference>
<evidence type="ECO:0000313" key="9">
    <source>
        <dbReference type="Proteomes" id="UP000820669"/>
    </source>
</evidence>
<keyword evidence="5" id="KW-0560">Oxidoreductase</keyword>
<dbReference type="PANTHER" id="PTHR33711:SF7">
    <property type="entry name" value="INTRADIOL RING-CLEAVAGE DIOXYGENASES DOMAIN-CONTAINING PROTEIN-RELATED"/>
    <property type="match status" value="1"/>
</dbReference>
<dbReference type="PANTHER" id="PTHR33711">
    <property type="entry name" value="DIOXYGENASE, PUTATIVE (AFU_ORTHOLOGUE AFUA_2G02910)-RELATED"/>
    <property type="match status" value="1"/>
</dbReference>
<dbReference type="Pfam" id="PF00775">
    <property type="entry name" value="Dioxygenase_C"/>
    <property type="match status" value="1"/>
</dbReference>